<organism evidence="2 3">
    <name type="scientific">Ancylobacter crimeensis</name>
    <dbReference type="NCBI Taxonomy" id="2579147"/>
    <lineage>
        <taxon>Bacteria</taxon>
        <taxon>Pseudomonadati</taxon>
        <taxon>Pseudomonadota</taxon>
        <taxon>Alphaproteobacteria</taxon>
        <taxon>Hyphomicrobiales</taxon>
        <taxon>Xanthobacteraceae</taxon>
        <taxon>Ancylobacter</taxon>
    </lineage>
</organism>
<name>A0ABT0DFI2_9HYPH</name>
<dbReference type="EMBL" id="JALKCH010000014">
    <property type="protein sequence ID" value="MCK0198715.1"/>
    <property type="molecule type" value="Genomic_DNA"/>
</dbReference>
<reference evidence="2 3" key="1">
    <citation type="submission" date="2022-04" db="EMBL/GenBank/DDBJ databases">
        <authorList>
            <person name="Grouzdev D.S."/>
            <person name="Pantiukh K.S."/>
            <person name="Krutkina M.S."/>
        </authorList>
    </citation>
    <scope>NUCLEOTIDE SEQUENCE [LARGE SCALE GENOMIC DNA]</scope>
    <source>
        <strain evidence="2 3">6x-1</strain>
    </source>
</reference>
<protein>
    <submittedName>
        <fullName evidence="2">Uncharacterized protein</fullName>
    </submittedName>
</protein>
<keyword evidence="3" id="KW-1185">Reference proteome</keyword>
<dbReference type="RefSeq" id="WP_247030617.1">
    <property type="nucleotide sequence ID" value="NZ_JALKCH010000014.1"/>
</dbReference>
<keyword evidence="1" id="KW-1133">Transmembrane helix</keyword>
<proteinExistence type="predicted"/>
<accession>A0ABT0DFI2</accession>
<evidence type="ECO:0000256" key="1">
    <source>
        <dbReference type="SAM" id="Phobius"/>
    </source>
</evidence>
<comment type="caution">
    <text evidence="2">The sequence shown here is derived from an EMBL/GenBank/DDBJ whole genome shotgun (WGS) entry which is preliminary data.</text>
</comment>
<gene>
    <name evidence="2" type="ORF">MWN34_17595</name>
</gene>
<feature type="transmembrane region" description="Helical" evidence="1">
    <location>
        <begin position="96"/>
        <end position="121"/>
    </location>
</feature>
<sequence>MKEVRGVLKRIGAKEGDMIVNTQANSAVGNVRVSGKVSVIEIGDTVLRDVGCTRDIYDLLDIGKEAILYVHFNNFRKPIILGVAYPGQRRGFVVPLMAVIANTIMSLFLYPIIFIILGLVLSGLSTLLGALVAIGGIGFTIYGVFNLIRGYMQASAGVRALRPA</sequence>
<keyword evidence="1" id="KW-0472">Membrane</keyword>
<evidence type="ECO:0000313" key="2">
    <source>
        <dbReference type="EMBL" id="MCK0198715.1"/>
    </source>
</evidence>
<feature type="transmembrane region" description="Helical" evidence="1">
    <location>
        <begin position="127"/>
        <end position="145"/>
    </location>
</feature>
<dbReference type="Proteomes" id="UP001203284">
    <property type="component" value="Unassembled WGS sequence"/>
</dbReference>
<evidence type="ECO:0000313" key="3">
    <source>
        <dbReference type="Proteomes" id="UP001203284"/>
    </source>
</evidence>
<keyword evidence="1" id="KW-0812">Transmembrane</keyword>